<dbReference type="GO" id="GO:0006637">
    <property type="term" value="P:acyl-CoA metabolic process"/>
    <property type="evidence" value="ECO:0007669"/>
    <property type="project" value="InterPro"/>
</dbReference>
<evidence type="ECO:0000313" key="5">
    <source>
        <dbReference type="EMBL" id="SCC79410.1"/>
    </source>
</evidence>
<dbReference type="AlphaFoldDB" id="A0A1C4H426"/>
<dbReference type="RefSeq" id="WP_234696483.1">
    <property type="nucleotide sequence ID" value="NZ_FMBL01000001.1"/>
</dbReference>
<dbReference type="PANTHER" id="PTHR11066:SF34">
    <property type="entry name" value="ACYL-COENZYME A THIOESTERASE 8"/>
    <property type="match status" value="1"/>
</dbReference>
<dbReference type="SUPFAM" id="SSF54637">
    <property type="entry name" value="Thioesterase/thiol ester dehydrase-isomerase"/>
    <property type="match status" value="2"/>
</dbReference>
<keyword evidence="6" id="KW-1185">Reference proteome</keyword>
<reference evidence="6" key="1">
    <citation type="submission" date="2016-08" db="EMBL/GenBank/DDBJ databases">
        <authorList>
            <person name="Varghese N."/>
            <person name="Submissions Spin"/>
        </authorList>
    </citation>
    <scope>NUCLEOTIDE SEQUENCE [LARGE SCALE GENOMIC DNA]</scope>
    <source>
        <strain evidence="6">R-52791</strain>
    </source>
</reference>
<accession>A0A1C4H426</accession>
<keyword evidence="2" id="KW-0378">Hydrolase</keyword>
<dbReference type="InterPro" id="IPR049450">
    <property type="entry name" value="ACOT8-like_C"/>
</dbReference>
<dbReference type="CDD" id="cd03444">
    <property type="entry name" value="Thioesterase_II_repeat1"/>
    <property type="match status" value="1"/>
</dbReference>
<dbReference type="GO" id="GO:0009062">
    <property type="term" value="P:fatty acid catabolic process"/>
    <property type="evidence" value="ECO:0007669"/>
    <property type="project" value="TreeGrafter"/>
</dbReference>
<evidence type="ECO:0000259" key="3">
    <source>
        <dbReference type="Pfam" id="PF13622"/>
    </source>
</evidence>
<protein>
    <submittedName>
        <fullName evidence="5">Acyl-CoA thioesterase-2</fullName>
    </submittedName>
</protein>
<dbReference type="CDD" id="cd03445">
    <property type="entry name" value="Thioesterase_II_repeat2"/>
    <property type="match status" value="1"/>
</dbReference>
<dbReference type="Pfam" id="PF13622">
    <property type="entry name" value="4HBT_3"/>
    <property type="match status" value="1"/>
</dbReference>
<evidence type="ECO:0000256" key="1">
    <source>
        <dbReference type="ARBA" id="ARBA00006538"/>
    </source>
</evidence>
<dbReference type="STRING" id="1505727.GA0061077_0714"/>
<organism evidence="5 6">
    <name type="scientific">Bifidobacterium commune</name>
    <dbReference type="NCBI Taxonomy" id="1505727"/>
    <lineage>
        <taxon>Bacteria</taxon>
        <taxon>Bacillati</taxon>
        <taxon>Actinomycetota</taxon>
        <taxon>Actinomycetes</taxon>
        <taxon>Bifidobacteriales</taxon>
        <taxon>Bifidobacteriaceae</taxon>
        <taxon>Bifidobacterium</taxon>
    </lineage>
</organism>
<evidence type="ECO:0000259" key="4">
    <source>
        <dbReference type="Pfam" id="PF20789"/>
    </source>
</evidence>
<dbReference type="EMBL" id="FMBL01000001">
    <property type="protein sequence ID" value="SCC79410.1"/>
    <property type="molecule type" value="Genomic_DNA"/>
</dbReference>
<name>A0A1C4H426_9BIFI</name>
<sequence length="303" mass="33619">MAEMTTGNAAQRAVEALELKAGIQQEGHTVFNDATNLYYPTERIYGGQMTAQAIIAATNTTDDDKVANSIHATFIKVGKLDEPTRYEVESLRDGRSFSTRRVDAKQADQLLFTATVSLQKTGQPGVQFSDDMPSNLPDPETLASAKDLMEPYADKSSFANYYTSQSPFDIRHIGSTVMLVPDKHSAEEDSGKQLVWMRMSDKIESQQSVHRALLGLECDQVMMEPDLRRAGLSISTPGIFYASIDHSMWWYDNIDMNEWHLYVQDAPVAGHGRALGIAKVYSADGKLLAAMSQEATIRIPERD</sequence>
<comment type="similarity">
    <text evidence="1">Belongs to the C/M/P thioester hydrolase family.</text>
</comment>
<evidence type="ECO:0000313" key="6">
    <source>
        <dbReference type="Proteomes" id="UP000242610"/>
    </source>
</evidence>
<dbReference type="PANTHER" id="PTHR11066">
    <property type="entry name" value="ACYL-COA THIOESTERASE"/>
    <property type="match status" value="1"/>
</dbReference>
<feature type="domain" description="Acyl-CoA thioesterase-like C-terminal" evidence="4">
    <location>
        <begin position="182"/>
        <end position="296"/>
    </location>
</feature>
<dbReference type="Proteomes" id="UP000242610">
    <property type="component" value="Unassembled WGS sequence"/>
</dbReference>
<evidence type="ECO:0000256" key="2">
    <source>
        <dbReference type="ARBA" id="ARBA00022801"/>
    </source>
</evidence>
<feature type="domain" description="Acyl-CoA thioesterase-like N-terminal HotDog" evidence="3">
    <location>
        <begin position="43"/>
        <end position="118"/>
    </location>
</feature>
<proteinExistence type="inferred from homology"/>
<dbReference type="Pfam" id="PF20789">
    <property type="entry name" value="4HBT_3C"/>
    <property type="match status" value="1"/>
</dbReference>
<gene>
    <name evidence="5" type="ORF">GA0061077_0714</name>
</gene>
<dbReference type="GO" id="GO:0047617">
    <property type="term" value="F:fatty acyl-CoA hydrolase activity"/>
    <property type="evidence" value="ECO:0007669"/>
    <property type="project" value="InterPro"/>
</dbReference>
<dbReference type="InterPro" id="IPR029069">
    <property type="entry name" value="HotDog_dom_sf"/>
</dbReference>
<dbReference type="InterPro" id="IPR042171">
    <property type="entry name" value="Acyl-CoA_hotdog"/>
</dbReference>
<dbReference type="InterPro" id="IPR003703">
    <property type="entry name" value="Acyl_CoA_thio"/>
</dbReference>
<dbReference type="InterPro" id="IPR049449">
    <property type="entry name" value="TesB_ACOT8-like_N"/>
</dbReference>
<dbReference type="Gene3D" id="2.40.160.210">
    <property type="entry name" value="Acyl-CoA thioesterase, double hotdog domain"/>
    <property type="match status" value="1"/>
</dbReference>